<evidence type="ECO:0000256" key="2">
    <source>
        <dbReference type="SAM" id="SignalP"/>
    </source>
</evidence>
<feature type="signal peptide" evidence="2">
    <location>
        <begin position="1"/>
        <end position="25"/>
    </location>
</feature>
<keyword evidence="4" id="KW-1185">Reference proteome</keyword>
<proteinExistence type="predicted"/>
<gene>
    <name evidence="3" type="ORF">PCOR1329_LOCUS67888</name>
</gene>
<evidence type="ECO:0000256" key="1">
    <source>
        <dbReference type="SAM" id="MobiDB-lite"/>
    </source>
</evidence>
<feature type="chain" id="PRO_5046924361" evidence="2">
    <location>
        <begin position="26"/>
        <end position="540"/>
    </location>
</feature>
<reference evidence="3" key="1">
    <citation type="submission" date="2023-10" db="EMBL/GenBank/DDBJ databases">
        <authorList>
            <person name="Chen Y."/>
            <person name="Shah S."/>
            <person name="Dougan E. K."/>
            <person name="Thang M."/>
            <person name="Chan C."/>
        </authorList>
    </citation>
    <scope>NUCLEOTIDE SEQUENCE [LARGE SCALE GENOMIC DNA]</scope>
</reference>
<keyword evidence="2" id="KW-0732">Signal</keyword>
<evidence type="ECO:0000313" key="4">
    <source>
        <dbReference type="Proteomes" id="UP001189429"/>
    </source>
</evidence>
<organism evidence="3 4">
    <name type="scientific">Prorocentrum cordatum</name>
    <dbReference type="NCBI Taxonomy" id="2364126"/>
    <lineage>
        <taxon>Eukaryota</taxon>
        <taxon>Sar</taxon>
        <taxon>Alveolata</taxon>
        <taxon>Dinophyceae</taxon>
        <taxon>Prorocentrales</taxon>
        <taxon>Prorocentraceae</taxon>
        <taxon>Prorocentrum</taxon>
    </lineage>
</organism>
<comment type="caution">
    <text evidence="3">The sequence shown here is derived from an EMBL/GenBank/DDBJ whole genome shotgun (WGS) entry which is preliminary data.</text>
</comment>
<sequence length="540" mass="59027">MAPQRPILTCVLAAAVVALCRRGAGFVGSPTPACRRGERVAARVSAEYLERCGPKDADVAFDASAAIGPGPTVTYKKRPFGILRYQPGNGMKGAMAMEVMQVSRYPGEPQGQAFSAGVSGGMVVKSIVGAEVLTEDFGKIMDRPDDEVADPRFSKSTALALVVYATVPGYVHAGAEMKADGQEHELRAHAYVDWPAAAPGRHRGYRCRDQRRQHFHDDCHDRGYDGDVPSHDQALPHFHANYHTLHCGYDQGHDRCHDHDNDQRRLHCHVDYHVRGYDAYDPSRDHEYSHCHANYHDLDHNHDPGHDHYRDHDHDQRRLHYHAGYHNRGYDAHDPSLDHVYSHCHANYHDLHYDRDQGHGREHSYGDEGDFDASSEGDPRASSRGDTSAYAGMNASADTSTSASIDASANARAYADTNARAYATVDDTTDDNANARAYAGMNASGSASIDASANARAYAGTNARAYATVENSTDDCTNAGAYAGMNASAYTSTSASIDASANARAYADTNVRYGVPARPLKFESYIFQVAVAFRVFQGVR</sequence>
<feature type="non-terminal residue" evidence="3">
    <location>
        <position position="540"/>
    </location>
</feature>
<protein>
    <submittedName>
        <fullName evidence="3">Uncharacterized protein</fullName>
    </submittedName>
</protein>
<dbReference type="Proteomes" id="UP001189429">
    <property type="component" value="Unassembled WGS sequence"/>
</dbReference>
<evidence type="ECO:0000313" key="3">
    <source>
        <dbReference type="EMBL" id="CAK0886574.1"/>
    </source>
</evidence>
<dbReference type="EMBL" id="CAUYUJ010018823">
    <property type="protein sequence ID" value="CAK0886574.1"/>
    <property type="molecule type" value="Genomic_DNA"/>
</dbReference>
<name>A0ABN9WND6_9DINO</name>
<accession>A0ABN9WND6</accession>
<feature type="region of interest" description="Disordered" evidence="1">
    <location>
        <begin position="355"/>
        <end position="402"/>
    </location>
</feature>
<feature type="compositionally biased region" description="Basic and acidic residues" evidence="1">
    <location>
        <begin position="355"/>
        <end position="366"/>
    </location>
</feature>